<accession>A0A1I5HAI1</accession>
<evidence type="ECO:0000313" key="9">
    <source>
        <dbReference type="Proteomes" id="UP000199614"/>
    </source>
</evidence>
<evidence type="ECO:0000256" key="3">
    <source>
        <dbReference type="ARBA" id="ARBA00022723"/>
    </source>
</evidence>
<sequence length="62" mass="6525">MKVHIDTTRCTGHGLCEAVAEDIFEVGDDGMAHLLADPDADRRGEVDQAVAECPTRALSASG</sequence>
<keyword evidence="5" id="KW-0408">Iron</keyword>
<keyword evidence="2" id="KW-0813">Transport</keyword>
<dbReference type="OrthoDB" id="14703at2"/>
<protein>
    <submittedName>
        <fullName evidence="8">Ferredoxin</fullName>
    </submittedName>
</protein>
<evidence type="ECO:0000313" key="8">
    <source>
        <dbReference type="EMBL" id="SFO44831.1"/>
    </source>
</evidence>
<dbReference type="InterPro" id="IPR051269">
    <property type="entry name" value="Fe-S_cluster_ET"/>
</dbReference>
<keyword evidence="7" id="KW-0003">3Fe-4S</keyword>
<dbReference type="PANTHER" id="PTHR36923:SF3">
    <property type="entry name" value="FERREDOXIN"/>
    <property type="match status" value="1"/>
</dbReference>
<name>A0A1I5HAI1_PSUAM</name>
<dbReference type="Proteomes" id="UP000199614">
    <property type="component" value="Unassembled WGS sequence"/>
</dbReference>
<dbReference type="GO" id="GO:0046872">
    <property type="term" value="F:metal ion binding"/>
    <property type="evidence" value="ECO:0007669"/>
    <property type="project" value="UniProtKB-KW"/>
</dbReference>
<dbReference type="SUPFAM" id="SSF54862">
    <property type="entry name" value="4Fe-4S ferredoxins"/>
    <property type="match status" value="1"/>
</dbReference>
<keyword evidence="4" id="KW-0249">Electron transport</keyword>
<evidence type="ECO:0000256" key="2">
    <source>
        <dbReference type="ARBA" id="ARBA00022448"/>
    </source>
</evidence>
<dbReference type="PANTHER" id="PTHR36923">
    <property type="entry name" value="FERREDOXIN"/>
    <property type="match status" value="1"/>
</dbReference>
<organism evidence="8 9">
    <name type="scientific">Pseudonocardia ammonioxydans</name>
    <dbReference type="NCBI Taxonomy" id="260086"/>
    <lineage>
        <taxon>Bacteria</taxon>
        <taxon>Bacillati</taxon>
        <taxon>Actinomycetota</taxon>
        <taxon>Actinomycetes</taxon>
        <taxon>Pseudonocardiales</taxon>
        <taxon>Pseudonocardiaceae</taxon>
        <taxon>Pseudonocardia</taxon>
    </lineage>
</organism>
<keyword evidence="6" id="KW-0411">Iron-sulfur</keyword>
<evidence type="ECO:0000256" key="6">
    <source>
        <dbReference type="ARBA" id="ARBA00023014"/>
    </source>
</evidence>
<keyword evidence="3" id="KW-0479">Metal-binding</keyword>
<reference evidence="8 9" key="1">
    <citation type="submission" date="2016-10" db="EMBL/GenBank/DDBJ databases">
        <authorList>
            <person name="de Groot N.N."/>
        </authorList>
    </citation>
    <scope>NUCLEOTIDE SEQUENCE [LARGE SCALE GENOMIC DNA]</scope>
    <source>
        <strain evidence="8 9">CGMCC 4.1877</strain>
    </source>
</reference>
<evidence type="ECO:0000256" key="5">
    <source>
        <dbReference type="ARBA" id="ARBA00023004"/>
    </source>
</evidence>
<evidence type="ECO:0000256" key="4">
    <source>
        <dbReference type="ARBA" id="ARBA00022982"/>
    </source>
</evidence>
<proteinExistence type="predicted"/>
<evidence type="ECO:0000256" key="1">
    <source>
        <dbReference type="ARBA" id="ARBA00001927"/>
    </source>
</evidence>
<dbReference type="GO" id="GO:0051538">
    <property type="term" value="F:3 iron, 4 sulfur cluster binding"/>
    <property type="evidence" value="ECO:0007669"/>
    <property type="project" value="UniProtKB-KW"/>
</dbReference>
<evidence type="ECO:0000256" key="7">
    <source>
        <dbReference type="ARBA" id="ARBA00023291"/>
    </source>
</evidence>
<gene>
    <name evidence="8" type="ORF">SAMN05216207_106013</name>
</gene>
<dbReference type="Gene3D" id="3.30.70.20">
    <property type="match status" value="1"/>
</dbReference>
<dbReference type="EMBL" id="FOUY01000060">
    <property type="protein sequence ID" value="SFO44831.1"/>
    <property type="molecule type" value="Genomic_DNA"/>
</dbReference>
<dbReference type="AlphaFoldDB" id="A0A1I5HAI1"/>
<dbReference type="STRING" id="260086.SAMN05216207_106013"/>
<dbReference type="Pfam" id="PF13459">
    <property type="entry name" value="Fer4_15"/>
    <property type="match status" value="1"/>
</dbReference>
<comment type="cofactor">
    <cofactor evidence="1">
        <name>[3Fe-4S] cluster</name>
        <dbReference type="ChEBI" id="CHEBI:21137"/>
    </cofactor>
</comment>
<keyword evidence="9" id="KW-1185">Reference proteome</keyword>